<dbReference type="Proteomes" id="UP000010988">
    <property type="component" value="Unassembled WGS sequence"/>
</dbReference>
<dbReference type="STRING" id="1220583.GOACH_10_01340"/>
<name>L7KKZ7_9ACTN</name>
<reference evidence="5 6" key="1">
    <citation type="submission" date="2012-12" db="EMBL/GenBank/DDBJ databases">
        <title>Whole genome shotgun sequence of Gordonia aichiensis NBRC 108223.</title>
        <authorList>
            <person name="Isaki-Nakamura S."/>
            <person name="Hosoyama A."/>
            <person name="Tsuchikane K."/>
            <person name="Ando Y."/>
            <person name="Baba S."/>
            <person name="Ohji S."/>
            <person name="Hamada M."/>
            <person name="Tamura T."/>
            <person name="Yamazoe A."/>
            <person name="Yamazaki S."/>
            <person name="Fujita N."/>
        </authorList>
    </citation>
    <scope>NUCLEOTIDE SEQUENCE [LARGE SCALE GENOMIC DNA]</scope>
    <source>
        <strain evidence="5 6">NBRC 108223</strain>
    </source>
</reference>
<dbReference type="InterPro" id="IPR024516">
    <property type="entry name" value="Mce_C"/>
</dbReference>
<comment type="caution">
    <text evidence="5">The sequence shown here is derived from an EMBL/GenBank/DDBJ whole genome shotgun (WGS) entry which is preliminary data.</text>
</comment>
<dbReference type="InterPro" id="IPR052336">
    <property type="entry name" value="MlaD_Phospholipid_Transporter"/>
</dbReference>
<gene>
    <name evidence="5" type="primary">mceD</name>
    <name evidence="5" type="ORF">GOACH_10_01340</name>
</gene>
<evidence type="ECO:0000313" key="5">
    <source>
        <dbReference type="EMBL" id="GAC49166.1"/>
    </source>
</evidence>
<feature type="transmembrane region" description="Helical" evidence="2">
    <location>
        <begin position="25"/>
        <end position="45"/>
    </location>
</feature>
<dbReference type="NCBIfam" id="TIGR00996">
    <property type="entry name" value="Mtu_fam_mce"/>
    <property type="match status" value="1"/>
</dbReference>
<dbReference type="eggNOG" id="COG1463">
    <property type="taxonomic scope" value="Bacteria"/>
</dbReference>
<dbReference type="PANTHER" id="PTHR33371">
    <property type="entry name" value="INTERMEMBRANE PHOSPHOLIPID TRANSPORT SYSTEM BINDING PROTEIN MLAD-RELATED"/>
    <property type="match status" value="1"/>
</dbReference>
<evidence type="ECO:0000259" key="4">
    <source>
        <dbReference type="Pfam" id="PF11887"/>
    </source>
</evidence>
<accession>L7KKZ7</accession>
<dbReference type="Pfam" id="PF02470">
    <property type="entry name" value="MlaD"/>
    <property type="match status" value="1"/>
</dbReference>
<keyword evidence="6" id="KW-1185">Reference proteome</keyword>
<dbReference type="Pfam" id="PF11887">
    <property type="entry name" value="Mce4_CUP1"/>
    <property type="match status" value="1"/>
</dbReference>
<sequence>MTKHARTKVFSLPATTRATTTPGKVLTCLLALIVVAAGTAMYLGGPDKTHLKVHFRNSAGLYSGDRVMVLGVPVGTVNSITPESGSVRVDITVDDGYAIPADAQAAIIAPTLVSGRYVQLAPAYTKGPVLENNSTIPVQRTATPVEFDEIKKQLVQLADDVGPTTHDEKGSLNRFIDTTAGVVEGNGQALRNALTQLSRATTSLDKGGDNLFATVRNLSSFTSAMAESDRQIGTFTTQLAQFSNVLANNRTEVATLLKSLDAAFDQVRTFLETNRDALTRDVEKANTITKLLVNRMDTLGSILHGLPTAVSDFYNIYDPKANSLTGALGMPDVPDPKSLICALLTTANAPQSECSSAVSRLSQNAAQAVKTTATGTGRTQKDSGPKSTTEQGGR</sequence>
<keyword evidence="2" id="KW-0472">Membrane</keyword>
<dbReference type="EMBL" id="BANR01000010">
    <property type="protein sequence ID" value="GAC49166.1"/>
    <property type="molecule type" value="Genomic_DNA"/>
</dbReference>
<evidence type="ECO:0000256" key="1">
    <source>
        <dbReference type="SAM" id="MobiDB-lite"/>
    </source>
</evidence>
<feature type="domain" description="Mammalian cell entry C-terminal" evidence="4">
    <location>
        <begin position="129"/>
        <end position="312"/>
    </location>
</feature>
<dbReference type="RefSeq" id="WP_005175056.1">
    <property type="nucleotide sequence ID" value="NZ_BANR01000010.1"/>
</dbReference>
<dbReference type="GO" id="GO:0005576">
    <property type="term" value="C:extracellular region"/>
    <property type="evidence" value="ECO:0007669"/>
    <property type="project" value="TreeGrafter"/>
</dbReference>
<evidence type="ECO:0000259" key="3">
    <source>
        <dbReference type="Pfam" id="PF02470"/>
    </source>
</evidence>
<dbReference type="PANTHER" id="PTHR33371:SF4">
    <property type="entry name" value="INTERMEMBRANE PHOSPHOLIPID TRANSPORT SYSTEM BINDING PROTEIN MLAD"/>
    <property type="match status" value="1"/>
</dbReference>
<protein>
    <submittedName>
        <fullName evidence="5">Mce family protein</fullName>
    </submittedName>
</protein>
<organism evidence="5 6">
    <name type="scientific">Gordonia aichiensis NBRC 108223</name>
    <dbReference type="NCBI Taxonomy" id="1220583"/>
    <lineage>
        <taxon>Bacteria</taxon>
        <taxon>Bacillati</taxon>
        <taxon>Actinomycetota</taxon>
        <taxon>Actinomycetes</taxon>
        <taxon>Mycobacteriales</taxon>
        <taxon>Gordoniaceae</taxon>
        <taxon>Gordonia</taxon>
    </lineage>
</organism>
<feature type="domain" description="Mce/MlaD" evidence="3">
    <location>
        <begin position="48"/>
        <end position="122"/>
    </location>
</feature>
<feature type="region of interest" description="Disordered" evidence="1">
    <location>
        <begin position="366"/>
        <end position="394"/>
    </location>
</feature>
<dbReference type="InterPro" id="IPR003399">
    <property type="entry name" value="Mce/MlaD"/>
</dbReference>
<dbReference type="OrthoDB" id="4516955at2"/>
<dbReference type="AlphaFoldDB" id="L7KKZ7"/>
<proteinExistence type="predicted"/>
<evidence type="ECO:0000313" key="6">
    <source>
        <dbReference type="Proteomes" id="UP000010988"/>
    </source>
</evidence>
<feature type="compositionally biased region" description="Polar residues" evidence="1">
    <location>
        <begin position="366"/>
        <end position="378"/>
    </location>
</feature>
<keyword evidence="2" id="KW-1133">Transmembrane helix</keyword>
<feature type="compositionally biased region" description="Polar residues" evidence="1">
    <location>
        <begin position="385"/>
        <end position="394"/>
    </location>
</feature>
<evidence type="ECO:0000256" key="2">
    <source>
        <dbReference type="SAM" id="Phobius"/>
    </source>
</evidence>
<keyword evidence="2" id="KW-0812">Transmembrane</keyword>
<dbReference type="InterPro" id="IPR005693">
    <property type="entry name" value="Mce"/>
</dbReference>